<name>A0A167CMJ6_9ASCO</name>
<feature type="region of interest" description="Disordered" evidence="1">
    <location>
        <begin position="489"/>
        <end position="527"/>
    </location>
</feature>
<proteinExistence type="predicted"/>
<protein>
    <submittedName>
        <fullName evidence="2">Inositol polyphosphate phosphatase (Predicted)</fullName>
    </submittedName>
</protein>
<feature type="compositionally biased region" description="Polar residues" evidence="1">
    <location>
        <begin position="453"/>
        <end position="462"/>
    </location>
</feature>
<feature type="region of interest" description="Disordered" evidence="1">
    <location>
        <begin position="930"/>
        <end position="989"/>
    </location>
</feature>
<feature type="region of interest" description="Disordered" evidence="1">
    <location>
        <begin position="449"/>
        <end position="468"/>
    </location>
</feature>
<feature type="compositionally biased region" description="Polar residues" evidence="1">
    <location>
        <begin position="969"/>
        <end position="978"/>
    </location>
</feature>
<evidence type="ECO:0000313" key="2">
    <source>
        <dbReference type="EMBL" id="ANB11890.1"/>
    </source>
</evidence>
<dbReference type="InterPro" id="IPR036322">
    <property type="entry name" value="WD40_repeat_dom_sf"/>
</dbReference>
<feature type="compositionally biased region" description="Polar residues" evidence="1">
    <location>
        <begin position="286"/>
        <end position="299"/>
    </location>
</feature>
<feature type="region of interest" description="Disordered" evidence="1">
    <location>
        <begin position="79"/>
        <end position="372"/>
    </location>
</feature>
<feature type="compositionally biased region" description="Low complexity" evidence="1">
    <location>
        <begin position="743"/>
        <end position="759"/>
    </location>
</feature>
<feature type="compositionally biased region" description="Polar residues" evidence="1">
    <location>
        <begin position="517"/>
        <end position="527"/>
    </location>
</feature>
<dbReference type="AlphaFoldDB" id="A0A167CMJ6"/>
<dbReference type="GeneID" id="30032942"/>
<feature type="compositionally biased region" description="Low complexity" evidence="1">
    <location>
        <begin position="306"/>
        <end position="317"/>
    </location>
</feature>
<evidence type="ECO:0000256" key="1">
    <source>
        <dbReference type="SAM" id="MobiDB-lite"/>
    </source>
</evidence>
<feature type="compositionally biased region" description="Low complexity" evidence="1">
    <location>
        <begin position="105"/>
        <end position="128"/>
    </location>
</feature>
<feature type="compositionally biased region" description="Low complexity" evidence="1">
    <location>
        <begin position="947"/>
        <end position="958"/>
    </location>
</feature>
<dbReference type="PANTHER" id="PTHR48125">
    <property type="entry name" value="LP07818P1"/>
    <property type="match status" value="1"/>
</dbReference>
<dbReference type="KEGG" id="slb:AWJ20_117"/>
<gene>
    <name evidence="2" type="ORF">AWJ20_117</name>
</gene>
<dbReference type="RefSeq" id="XP_018734367.1">
    <property type="nucleotide sequence ID" value="XM_018878023.1"/>
</dbReference>
<dbReference type="EMBL" id="CP014501">
    <property type="protein sequence ID" value="ANB11890.1"/>
    <property type="molecule type" value="Genomic_DNA"/>
</dbReference>
<dbReference type="Proteomes" id="UP000189580">
    <property type="component" value="Chromosome a"/>
</dbReference>
<feature type="compositionally biased region" description="Polar residues" evidence="1">
    <location>
        <begin position="350"/>
        <end position="364"/>
    </location>
</feature>
<evidence type="ECO:0000313" key="3">
    <source>
        <dbReference type="Proteomes" id="UP000189580"/>
    </source>
</evidence>
<dbReference type="Gene3D" id="2.130.10.10">
    <property type="entry name" value="YVTN repeat-like/Quinoprotein amine dehydrogenase"/>
    <property type="match status" value="1"/>
</dbReference>
<feature type="compositionally biased region" description="Low complexity" evidence="1">
    <location>
        <begin position="489"/>
        <end position="511"/>
    </location>
</feature>
<keyword evidence="3" id="KW-1185">Reference proteome</keyword>
<reference evidence="2 3" key="1">
    <citation type="submission" date="2016-02" db="EMBL/GenBank/DDBJ databases">
        <title>Complete genome sequence and transcriptome regulation of the pentose utilising yeast Sugiyamaella lignohabitans.</title>
        <authorList>
            <person name="Bellasio M."/>
            <person name="Peymann A."/>
            <person name="Valli M."/>
            <person name="Sipitzky M."/>
            <person name="Graf A."/>
            <person name="Sauer M."/>
            <person name="Marx H."/>
            <person name="Mattanovich D."/>
        </authorList>
    </citation>
    <scope>NUCLEOTIDE SEQUENCE [LARGE SCALE GENOMIC DNA]</scope>
    <source>
        <strain evidence="2 3">CBS 10342</strain>
    </source>
</reference>
<feature type="compositionally biased region" description="Polar residues" evidence="1">
    <location>
        <begin position="424"/>
        <end position="443"/>
    </location>
</feature>
<sequence length="989" mass="103268">MADHSSLPSVNNVKARFEQMAAAEADLAPGRSLKYSLSMPVGSSSARNDAGNIKADAADARSKSVSVVPDNSIQAAAVAAPLPKKLPPGAPPKPARLSSQHKRISSVGVSQSASQSASQPAVLAAAQSGVGLGLVSAPGVPATPSAPSAATPDPSAATEEIQQNTVNRQQSQHARTPSSLLMPPPASTSRTREGSVTPPIPPPPRIRTPVDFEKSPSQNMTRSPIRTPPTPPLPRSRTPIENLSLAPHSHGHGPAFGLRSPSQPSINTPPMLPPRPSAHHSIAGIETSSQNLPSISHSPASPVAPTTPISGISVSSTPVPPPVPPVPPHSIKQVASHQHSSLHHLDNPSHPVSQPVPETNNSSHAAAGVSATVPPTTPYSHINNSLQQFHINGGNDPSASYPNIALQQTNFTPPILPPRPVRSVSPQTALGQSPSLSESFSATTTLHPPALSVATTPSTPAMNPSLPPANLFPPPPQTQITQHLPTPIVPAASAVPTPSTAPAPTSTPISDSDNETELYSNPNTSNTSLAAGSEYAYYSFPDSSQASRRPPIFEGVLHSIQLSSKKEEGKKTISTFGKHACVSGGSTTCIYDTQTGGQIWSLSHSEVRITSIGYKSDDGHTFWLGTKDGQIWEISLTDIPGTIPNKRANTHLNSIILIYKNEQTNEMWTLSEDGKLCVWSECDLFKTPKTFRVTPNFKAVGVAGSTLWVGRNRQIFVYQPSSQANVPFLLTARPIQASAPVTPAAGGLQPSPSSASLSSMNGYKPPPANGTTASSNSNNLIGDFTCAANVGSIPDHMFFGHDNGCISVYSVSQLAFIDAVSVSMNKISSMCGVGDNLWIGLKTGTILVCDAKTTPWTVRKEWKAHDTAVASIACFDDLDISQVEGMLPVISTSLAETSVALWDGLLKHDWIGKFTGPLASGGWGSAPDPGCAPLRGAAGTVDERNDSSAARGAAGSGAEPQPPEAESPLRSTNRSRNGFTGARSRVQCS</sequence>
<dbReference type="InterPro" id="IPR015943">
    <property type="entry name" value="WD40/YVTN_repeat-like_dom_sf"/>
</dbReference>
<feature type="compositionally biased region" description="Polar residues" evidence="1">
    <location>
        <begin position="160"/>
        <end position="179"/>
    </location>
</feature>
<organism evidence="2 3">
    <name type="scientific">Sugiyamaella lignohabitans</name>
    <dbReference type="NCBI Taxonomy" id="796027"/>
    <lineage>
        <taxon>Eukaryota</taxon>
        <taxon>Fungi</taxon>
        <taxon>Dikarya</taxon>
        <taxon>Ascomycota</taxon>
        <taxon>Saccharomycotina</taxon>
        <taxon>Dipodascomycetes</taxon>
        <taxon>Dipodascales</taxon>
        <taxon>Trichomonascaceae</taxon>
        <taxon>Sugiyamaella</taxon>
    </lineage>
</organism>
<feature type="region of interest" description="Disordered" evidence="1">
    <location>
        <begin position="38"/>
        <end position="60"/>
    </location>
</feature>
<feature type="compositionally biased region" description="Pro residues" evidence="1">
    <location>
        <begin position="84"/>
        <end position="94"/>
    </location>
</feature>
<dbReference type="PANTHER" id="PTHR48125:SF12">
    <property type="entry name" value="AT HOOK TRANSCRIPTION FACTOR FAMILY-RELATED"/>
    <property type="match status" value="1"/>
</dbReference>
<dbReference type="SUPFAM" id="SSF50978">
    <property type="entry name" value="WD40 repeat-like"/>
    <property type="match status" value="1"/>
</dbReference>
<feature type="region of interest" description="Disordered" evidence="1">
    <location>
        <begin position="741"/>
        <end position="774"/>
    </location>
</feature>
<accession>A0A167CMJ6</accession>
<dbReference type="OrthoDB" id="2248459at2759"/>
<feature type="compositionally biased region" description="Pro residues" evidence="1">
    <location>
        <begin position="318"/>
        <end position="328"/>
    </location>
</feature>
<feature type="region of interest" description="Disordered" evidence="1">
    <location>
        <begin position="409"/>
        <end position="443"/>
    </location>
</feature>
<feature type="compositionally biased region" description="Low complexity" evidence="1">
    <location>
        <begin position="136"/>
        <end position="158"/>
    </location>
</feature>